<dbReference type="RefSeq" id="WP_037439081.1">
    <property type="nucleotide sequence ID" value="NZ_JNFF01000030.1"/>
</dbReference>
<dbReference type="NCBIfam" id="TIGR04274">
    <property type="entry name" value="hypoxanDNAglyco"/>
    <property type="match status" value="1"/>
</dbReference>
<dbReference type="SMART" id="SM00986">
    <property type="entry name" value="UDG"/>
    <property type="match status" value="1"/>
</dbReference>
<evidence type="ECO:0000259" key="1">
    <source>
        <dbReference type="SMART" id="SM00986"/>
    </source>
</evidence>
<gene>
    <name evidence="2" type="ORF">N180_10435</name>
</gene>
<dbReference type="Pfam" id="PF03167">
    <property type="entry name" value="UDG"/>
    <property type="match status" value="1"/>
</dbReference>
<dbReference type="Gene3D" id="3.40.470.10">
    <property type="entry name" value="Uracil-DNA glycosylase-like domain"/>
    <property type="match status" value="1"/>
</dbReference>
<evidence type="ECO:0000313" key="3">
    <source>
        <dbReference type="Proteomes" id="UP000028007"/>
    </source>
</evidence>
<organism evidence="2 3">
    <name type="scientific">Pedobacter antarcticus 4BY</name>
    <dbReference type="NCBI Taxonomy" id="1358423"/>
    <lineage>
        <taxon>Bacteria</taxon>
        <taxon>Pseudomonadati</taxon>
        <taxon>Bacteroidota</taxon>
        <taxon>Sphingobacteriia</taxon>
        <taxon>Sphingobacteriales</taxon>
        <taxon>Sphingobacteriaceae</taxon>
        <taxon>Pedobacter</taxon>
    </lineage>
</organism>
<dbReference type="SUPFAM" id="SSF52141">
    <property type="entry name" value="Uracil-DNA glycosylase-like"/>
    <property type="match status" value="1"/>
</dbReference>
<reference evidence="2 3" key="1">
    <citation type="journal article" date="1992" name="Int. J. Syst. Bacteriol.">
        <title>Sphingobacterium antarcticus sp. nov. a Psychrotrophic Bacterium from the Soils of Schirmacher Oasis, Antarctica.</title>
        <authorList>
            <person name="Shivaji S."/>
            <person name="Ray M.K."/>
            <person name="Rao N.S."/>
            <person name="Saiserr L."/>
            <person name="Jagannadham M.V."/>
            <person name="Kumar G.S."/>
            <person name="Reddy G."/>
            <person name="Bhargava P.M."/>
        </authorList>
    </citation>
    <scope>NUCLEOTIDE SEQUENCE [LARGE SCALE GENOMIC DNA]</scope>
    <source>
        <strain evidence="2 3">4BY</strain>
    </source>
</reference>
<proteinExistence type="predicted"/>
<dbReference type="EMBL" id="JNFF01000030">
    <property type="protein sequence ID" value="KEQ30757.1"/>
    <property type="molecule type" value="Genomic_DNA"/>
</dbReference>
<dbReference type="AlphaFoldDB" id="A0A081PJ84"/>
<accession>A0A081PJ84</accession>
<dbReference type="InterPro" id="IPR036895">
    <property type="entry name" value="Uracil-DNA_glycosylase-like_sf"/>
</dbReference>
<dbReference type="CDD" id="cd10032">
    <property type="entry name" value="UDG-F6_HDG"/>
    <property type="match status" value="1"/>
</dbReference>
<dbReference type="OrthoDB" id="9799921at2"/>
<dbReference type="InterPro" id="IPR005122">
    <property type="entry name" value="Uracil-DNA_glycosylase-like"/>
</dbReference>
<sequence length="166" mass="19029">MDKNNSLKIAFPPIIHQDCTVLLLGTMPGERSLQLGQYYGHAGNHFWKLIYGLFNLQPSLEYTERTSFLLGHGIALWDVLESCTCVGSLDSQIRNATVNDFARFYLAYPNLKHIFFDSKKAEEFYRKQVGFSADKSYHLLPSPSRANAGKTFEQKLEAWQELLLYI</sequence>
<dbReference type="SMART" id="SM00987">
    <property type="entry name" value="UreE_C"/>
    <property type="match status" value="1"/>
</dbReference>
<protein>
    <submittedName>
        <fullName evidence="2">DNA glycosylase</fullName>
    </submittedName>
</protein>
<comment type="caution">
    <text evidence="2">The sequence shown here is derived from an EMBL/GenBank/DDBJ whole genome shotgun (WGS) entry which is preliminary data.</text>
</comment>
<dbReference type="Proteomes" id="UP000028007">
    <property type="component" value="Unassembled WGS sequence"/>
</dbReference>
<dbReference type="eggNOG" id="COG3663">
    <property type="taxonomic scope" value="Bacteria"/>
</dbReference>
<feature type="domain" description="Uracil-DNA glycosylase-like" evidence="1">
    <location>
        <begin position="12"/>
        <end position="163"/>
    </location>
</feature>
<name>A0A081PJ84_9SPHI</name>
<evidence type="ECO:0000313" key="2">
    <source>
        <dbReference type="EMBL" id="KEQ30757.1"/>
    </source>
</evidence>
<keyword evidence="3" id="KW-1185">Reference proteome</keyword>
<dbReference type="InterPro" id="IPR026353">
    <property type="entry name" value="Hypoxan-DNA_Glyclase"/>
</dbReference>